<evidence type="ECO:0000313" key="2">
    <source>
        <dbReference type="EMBL" id="KAA5545640.1"/>
    </source>
</evidence>
<name>A0A5M6DH93_9BACT</name>
<accession>A0A5M6DH93</accession>
<keyword evidence="1" id="KW-0472">Membrane</keyword>
<dbReference type="RefSeq" id="WP_150088644.1">
    <property type="nucleotide sequence ID" value="NZ_VWSF01000008.1"/>
</dbReference>
<dbReference type="EMBL" id="VWSF01000008">
    <property type="protein sequence ID" value="KAA5545640.1"/>
    <property type="molecule type" value="Genomic_DNA"/>
</dbReference>
<protein>
    <submittedName>
        <fullName evidence="2">Uncharacterized protein</fullName>
    </submittedName>
</protein>
<keyword evidence="1" id="KW-1133">Transmembrane helix</keyword>
<feature type="transmembrane region" description="Helical" evidence="1">
    <location>
        <begin position="36"/>
        <end position="54"/>
    </location>
</feature>
<keyword evidence="1" id="KW-0812">Transmembrane</keyword>
<dbReference type="AlphaFoldDB" id="A0A5M6DH93"/>
<keyword evidence="3" id="KW-1185">Reference proteome</keyword>
<organism evidence="2 3">
    <name type="scientific">Adhaeribacter rhizoryzae</name>
    <dbReference type="NCBI Taxonomy" id="2607907"/>
    <lineage>
        <taxon>Bacteria</taxon>
        <taxon>Pseudomonadati</taxon>
        <taxon>Bacteroidota</taxon>
        <taxon>Cytophagia</taxon>
        <taxon>Cytophagales</taxon>
        <taxon>Hymenobacteraceae</taxon>
        <taxon>Adhaeribacter</taxon>
    </lineage>
</organism>
<feature type="transmembrane region" description="Helical" evidence="1">
    <location>
        <begin position="112"/>
        <end position="134"/>
    </location>
</feature>
<sequence length="143" mass="16694">MMLKQLVDFRDFCYVWAVKQQGESYAEFRGKMKLKAMYGTYYLALLMLISVLNYKAGNPIPIPRILEENVFAQLIAGLFLLVPFNFFMNFLLKKISSLPIDKDMSPERYRMLRPKVIVFFILGMTLAIVFPFLLDGLLPPFYN</sequence>
<comment type="caution">
    <text evidence="2">The sequence shown here is derived from an EMBL/GenBank/DDBJ whole genome shotgun (WGS) entry which is preliminary data.</text>
</comment>
<evidence type="ECO:0000313" key="3">
    <source>
        <dbReference type="Proteomes" id="UP000323426"/>
    </source>
</evidence>
<reference evidence="2 3" key="1">
    <citation type="submission" date="2019-09" db="EMBL/GenBank/DDBJ databases">
        <title>Genome sequence and assembly of Adhaeribacter sp.</title>
        <authorList>
            <person name="Chhetri G."/>
        </authorList>
    </citation>
    <scope>NUCLEOTIDE SEQUENCE [LARGE SCALE GENOMIC DNA]</scope>
    <source>
        <strain evidence="2 3">DK36</strain>
    </source>
</reference>
<evidence type="ECO:0000256" key="1">
    <source>
        <dbReference type="SAM" id="Phobius"/>
    </source>
</evidence>
<feature type="transmembrane region" description="Helical" evidence="1">
    <location>
        <begin position="74"/>
        <end position="92"/>
    </location>
</feature>
<dbReference type="Proteomes" id="UP000323426">
    <property type="component" value="Unassembled WGS sequence"/>
</dbReference>
<proteinExistence type="predicted"/>
<gene>
    <name evidence="2" type="ORF">F0145_11920</name>
</gene>